<accession>A0A4R8MA90</accession>
<feature type="chain" id="PRO_5010408326" description="DUF4468 domain-containing protein" evidence="1">
    <location>
        <begin position="19"/>
        <end position="185"/>
    </location>
</feature>
<gene>
    <name evidence="3" type="ORF">DFQ06_3026</name>
    <name evidence="2" type="ORF">JCM19300_1316</name>
</gene>
<organism evidence="2 4">
    <name type="scientific">Algibacter lectus</name>
    <dbReference type="NCBI Taxonomy" id="221126"/>
    <lineage>
        <taxon>Bacteria</taxon>
        <taxon>Pseudomonadati</taxon>
        <taxon>Bacteroidota</taxon>
        <taxon>Flavobacteriia</taxon>
        <taxon>Flavobacteriales</taxon>
        <taxon>Flavobacteriaceae</taxon>
        <taxon>Algibacter</taxon>
    </lineage>
</organism>
<evidence type="ECO:0008006" key="6">
    <source>
        <dbReference type="Google" id="ProtNLM"/>
    </source>
</evidence>
<evidence type="ECO:0000313" key="3">
    <source>
        <dbReference type="EMBL" id="TDY61017.1"/>
    </source>
</evidence>
<evidence type="ECO:0000313" key="2">
    <source>
        <dbReference type="EMBL" id="GAL63294.1"/>
    </source>
</evidence>
<dbReference type="OrthoDB" id="1144046at2"/>
<evidence type="ECO:0000256" key="1">
    <source>
        <dbReference type="SAM" id="SignalP"/>
    </source>
</evidence>
<dbReference type="Proteomes" id="UP000029644">
    <property type="component" value="Unassembled WGS sequence"/>
</dbReference>
<proteinExistence type="predicted"/>
<dbReference type="RefSeq" id="WP_042505113.1">
    <property type="nucleotide sequence ID" value="NZ_BBNQ01000010.1"/>
</dbReference>
<dbReference type="Proteomes" id="UP000294824">
    <property type="component" value="Unassembled WGS sequence"/>
</dbReference>
<keyword evidence="5" id="KW-1185">Reference proteome</keyword>
<sequence>MRKTLTLLAILSFLFINAQSKKGTIYLKDSTELKGLVKAKMLGGIKYKANLNSDIIHYENSQLNGYDIEREDKSVERYRFKLVQGISRKMKIVQLGKINLYSVFVTNSGSAMGMGMGAGMSLPASSGYVYFLEKNNVTIRTGAWLKKRKFNLIEDCPTLIDKIKKKEFKKKQVVDIINYYNKECV</sequence>
<name>A0A090VIW5_9FLAO</name>
<keyword evidence="1" id="KW-0732">Signal</keyword>
<dbReference type="EMBL" id="SORL01000010">
    <property type="protein sequence ID" value="TDY61017.1"/>
    <property type="molecule type" value="Genomic_DNA"/>
</dbReference>
<protein>
    <recommendedName>
        <fullName evidence="6">DUF4468 domain-containing protein</fullName>
    </recommendedName>
</protein>
<evidence type="ECO:0000313" key="5">
    <source>
        <dbReference type="Proteomes" id="UP000294824"/>
    </source>
</evidence>
<dbReference type="AlphaFoldDB" id="A0A090VIW5"/>
<dbReference type="EMBL" id="BBNQ01000010">
    <property type="protein sequence ID" value="GAL63294.1"/>
    <property type="molecule type" value="Genomic_DNA"/>
</dbReference>
<comment type="caution">
    <text evidence="2">The sequence shown here is derived from an EMBL/GenBank/DDBJ whole genome shotgun (WGS) entry which is preliminary data.</text>
</comment>
<accession>A0A090VIW5</accession>
<feature type="signal peptide" evidence="1">
    <location>
        <begin position="1"/>
        <end position="18"/>
    </location>
</feature>
<reference evidence="2 4" key="1">
    <citation type="journal article" date="2014" name="Genome Announc.">
        <title>Draft Genome Sequences of Marine Flavobacterium Algibacter lectus Strains SS8 and NR4.</title>
        <authorList>
            <person name="Takatani N."/>
            <person name="Nakanishi M."/>
            <person name="Meirelles P."/>
            <person name="Mino S."/>
            <person name="Suda W."/>
            <person name="Oshima K."/>
            <person name="Hattori M."/>
            <person name="Ohkuma M."/>
            <person name="Hosokawa M."/>
            <person name="Miyashita K."/>
            <person name="Thompson F.L."/>
            <person name="Niwa A."/>
            <person name="Sawabe T."/>
            <person name="Sawabe T."/>
        </authorList>
    </citation>
    <scope>NUCLEOTIDE SEQUENCE [LARGE SCALE GENOMIC DNA]</scope>
    <source>
        <strain evidence="2 4">JCM 19300</strain>
    </source>
</reference>
<evidence type="ECO:0000313" key="4">
    <source>
        <dbReference type="Proteomes" id="UP000029644"/>
    </source>
</evidence>
<reference evidence="3 5" key="2">
    <citation type="submission" date="2019-03" db="EMBL/GenBank/DDBJ databases">
        <title>Genomic Encyclopedia of Type Strains, Phase III (KMG-III): the genomes of soil and plant-associated and newly described type strains.</title>
        <authorList>
            <person name="Whitman W."/>
        </authorList>
    </citation>
    <scope>NUCLEOTIDE SEQUENCE [LARGE SCALE GENOMIC DNA]</scope>
    <source>
        <strain evidence="3 5">CECT 8301</strain>
    </source>
</reference>